<dbReference type="SMART" id="SM00823">
    <property type="entry name" value="PKS_PP"/>
    <property type="match status" value="1"/>
</dbReference>
<dbReference type="InterPro" id="IPR006162">
    <property type="entry name" value="Ppantetheine_attach_site"/>
</dbReference>
<proteinExistence type="predicted"/>
<dbReference type="Pfam" id="PF00550">
    <property type="entry name" value="PP-binding"/>
    <property type="match status" value="1"/>
</dbReference>
<dbReference type="AlphaFoldDB" id="A0A2Y9BPY5"/>
<evidence type="ECO:0000256" key="2">
    <source>
        <dbReference type="ARBA" id="ARBA00022553"/>
    </source>
</evidence>
<sequence length="80" mass="8564">MSEDASSVVVEEWSSALGVVTSSTDDDFFELGGDSLLAVELAHRVEGRLQIEFPIDVMFLDGTLGAVVEACKKRCAENGL</sequence>
<reference evidence="5" key="1">
    <citation type="submission" date="2016-10" db="EMBL/GenBank/DDBJ databases">
        <authorList>
            <person name="Varghese N."/>
            <person name="Submissions S."/>
        </authorList>
    </citation>
    <scope>NUCLEOTIDE SEQUENCE [LARGE SCALE GENOMIC DNA]</scope>
    <source>
        <strain evidence="5">DSM 22951</strain>
    </source>
</reference>
<dbReference type="SUPFAM" id="SSF47336">
    <property type="entry name" value="ACP-like"/>
    <property type="match status" value="1"/>
</dbReference>
<dbReference type="Proteomes" id="UP000250028">
    <property type="component" value="Unassembled WGS sequence"/>
</dbReference>
<evidence type="ECO:0000313" key="5">
    <source>
        <dbReference type="Proteomes" id="UP000250028"/>
    </source>
</evidence>
<gene>
    <name evidence="4" type="ORF">SAMN04489750_3817</name>
</gene>
<dbReference type="EMBL" id="UESZ01000002">
    <property type="protein sequence ID" value="SSA59012.1"/>
    <property type="molecule type" value="Genomic_DNA"/>
</dbReference>
<dbReference type="RefSeq" id="WP_170119960.1">
    <property type="nucleotide sequence ID" value="NZ_QGDN01000002.1"/>
</dbReference>
<accession>A0A2Y9BPY5</accession>
<keyword evidence="1" id="KW-0596">Phosphopantetheine</keyword>
<dbReference type="Gene3D" id="1.10.1200.10">
    <property type="entry name" value="ACP-like"/>
    <property type="match status" value="1"/>
</dbReference>
<dbReference type="PROSITE" id="PS00012">
    <property type="entry name" value="PHOSPHOPANTETHEINE"/>
    <property type="match status" value="1"/>
</dbReference>
<dbReference type="PROSITE" id="PS50075">
    <property type="entry name" value="CARRIER"/>
    <property type="match status" value="1"/>
</dbReference>
<dbReference type="InterPro" id="IPR009081">
    <property type="entry name" value="PP-bd_ACP"/>
</dbReference>
<dbReference type="InterPro" id="IPR020806">
    <property type="entry name" value="PKS_PP-bd"/>
</dbReference>
<organism evidence="4 5">
    <name type="scientific">Branchiibius hedensis</name>
    <dbReference type="NCBI Taxonomy" id="672460"/>
    <lineage>
        <taxon>Bacteria</taxon>
        <taxon>Bacillati</taxon>
        <taxon>Actinomycetota</taxon>
        <taxon>Actinomycetes</taxon>
        <taxon>Micrococcales</taxon>
        <taxon>Dermacoccaceae</taxon>
        <taxon>Branchiibius</taxon>
    </lineage>
</organism>
<dbReference type="GO" id="GO:0031177">
    <property type="term" value="F:phosphopantetheine binding"/>
    <property type="evidence" value="ECO:0007669"/>
    <property type="project" value="InterPro"/>
</dbReference>
<name>A0A2Y9BPY5_9MICO</name>
<dbReference type="InterPro" id="IPR036736">
    <property type="entry name" value="ACP-like_sf"/>
</dbReference>
<keyword evidence="5" id="KW-1185">Reference proteome</keyword>
<keyword evidence="2" id="KW-0597">Phosphoprotein</keyword>
<protein>
    <submittedName>
        <fullName evidence="4">Phosphopantetheine attachment site</fullName>
    </submittedName>
</protein>
<evidence type="ECO:0000259" key="3">
    <source>
        <dbReference type="PROSITE" id="PS50075"/>
    </source>
</evidence>
<evidence type="ECO:0000313" key="4">
    <source>
        <dbReference type="EMBL" id="SSA59012.1"/>
    </source>
</evidence>
<evidence type="ECO:0000256" key="1">
    <source>
        <dbReference type="ARBA" id="ARBA00022450"/>
    </source>
</evidence>
<feature type="domain" description="Carrier" evidence="3">
    <location>
        <begin position="1"/>
        <end position="75"/>
    </location>
</feature>